<dbReference type="GO" id="GO:0005525">
    <property type="term" value="F:GTP binding"/>
    <property type="evidence" value="ECO:0007669"/>
    <property type="project" value="UniProtKB-KW"/>
</dbReference>
<evidence type="ECO:0000313" key="3">
    <source>
        <dbReference type="EMBL" id="PJF18556.1"/>
    </source>
</evidence>
<comment type="caution">
    <text evidence="3">The sequence shown here is derived from an EMBL/GenBank/DDBJ whole genome shotgun (WGS) entry which is preliminary data.</text>
</comment>
<dbReference type="SUPFAM" id="SSF52540">
    <property type="entry name" value="P-loop containing nucleoside triphosphate hydrolases"/>
    <property type="match status" value="1"/>
</dbReference>
<dbReference type="InterPro" id="IPR024156">
    <property type="entry name" value="Small_GTPase_ARF"/>
</dbReference>
<dbReference type="InterPro" id="IPR006689">
    <property type="entry name" value="Small_GTPase_ARF/SAR"/>
</dbReference>
<proteinExistence type="predicted"/>
<dbReference type="OrthoDB" id="2011769at2759"/>
<gene>
    <name evidence="3" type="ORF">PSACC_01635</name>
</gene>
<evidence type="ECO:0000256" key="2">
    <source>
        <dbReference type="ARBA" id="ARBA00023134"/>
    </source>
</evidence>
<name>A0A2H9TLE5_9FUNG</name>
<dbReference type="SMART" id="SM00177">
    <property type="entry name" value="ARF"/>
    <property type="match status" value="1"/>
</dbReference>
<sequence>MGIPTNWRDKCDHSKPYWRCYYANTDGIVFVVDSADVDRTVSARSELSSMLQEDELRNAPLLDLPGAMQMAELSESLDLVSIKERPWHIQCTTATEGTGLEDGFG</sequence>
<keyword evidence="4" id="KW-1185">Reference proteome</keyword>
<dbReference type="Proteomes" id="UP000240830">
    <property type="component" value="Unassembled WGS sequence"/>
</dbReference>
<reference evidence="3 4" key="1">
    <citation type="submission" date="2016-10" db="EMBL/GenBank/DDBJ databases">
        <title>The genome of Paramicrosporidium saccamoebae is the missing link in understanding Cryptomycota and Microsporidia evolution.</title>
        <authorList>
            <person name="Quandt C.A."/>
            <person name="Beaudet D."/>
            <person name="Corsaro D."/>
            <person name="Michel R."/>
            <person name="Corradi N."/>
            <person name="James T."/>
        </authorList>
    </citation>
    <scope>NUCLEOTIDE SEQUENCE [LARGE SCALE GENOMIC DNA]</scope>
    <source>
        <strain evidence="3 4">KSL3</strain>
    </source>
</reference>
<keyword evidence="2" id="KW-0342">GTP-binding</keyword>
<evidence type="ECO:0000256" key="1">
    <source>
        <dbReference type="ARBA" id="ARBA00022741"/>
    </source>
</evidence>
<keyword evidence="1" id="KW-0547">Nucleotide-binding</keyword>
<dbReference type="InterPro" id="IPR027417">
    <property type="entry name" value="P-loop_NTPase"/>
</dbReference>
<dbReference type="EMBL" id="MTSL01000117">
    <property type="protein sequence ID" value="PJF18556.1"/>
    <property type="molecule type" value="Genomic_DNA"/>
</dbReference>
<evidence type="ECO:0000313" key="4">
    <source>
        <dbReference type="Proteomes" id="UP000240830"/>
    </source>
</evidence>
<dbReference type="AlphaFoldDB" id="A0A2H9TLE5"/>
<protein>
    <submittedName>
        <fullName evidence="3">ARF/SAR superfamily</fullName>
    </submittedName>
</protein>
<dbReference type="Gene3D" id="3.40.50.300">
    <property type="entry name" value="P-loop containing nucleotide triphosphate hydrolases"/>
    <property type="match status" value="1"/>
</dbReference>
<organism evidence="3 4">
    <name type="scientific">Paramicrosporidium saccamoebae</name>
    <dbReference type="NCBI Taxonomy" id="1246581"/>
    <lineage>
        <taxon>Eukaryota</taxon>
        <taxon>Fungi</taxon>
        <taxon>Fungi incertae sedis</taxon>
        <taxon>Cryptomycota</taxon>
        <taxon>Cryptomycota incertae sedis</taxon>
        <taxon>Paramicrosporidium</taxon>
    </lineage>
</organism>
<dbReference type="STRING" id="1246581.A0A2H9TLE5"/>
<accession>A0A2H9TLE5</accession>
<dbReference type="PANTHER" id="PTHR11711">
    <property type="entry name" value="ADP RIBOSYLATION FACTOR-RELATED"/>
    <property type="match status" value="1"/>
</dbReference>
<feature type="non-terminal residue" evidence="3">
    <location>
        <position position="105"/>
    </location>
</feature>
<dbReference type="Pfam" id="PF00025">
    <property type="entry name" value="Arf"/>
    <property type="match status" value="1"/>
</dbReference>
<dbReference type="GO" id="GO:0003924">
    <property type="term" value="F:GTPase activity"/>
    <property type="evidence" value="ECO:0007669"/>
    <property type="project" value="InterPro"/>
</dbReference>